<gene>
    <name evidence="5" type="ORF">GCM10007350_08880</name>
</gene>
<evidence type="ECO:0000259" key="4">
    <source>
        <dbReference type="PROSITE" id="PS51819"/>
    </source>
</evidence>
<keyword evidence="3" id="KW-0046">Antibiotic resistance</keyword>
<protein>
    <recommendedName>
        <fullName evidence="2">Bleomycin resistance protein</fullName>
    </recommendedName>
</protein>
<dbReference type="CDD" id="cd08349">
    <property type="entry name" value="BLMA_like"/>
    <property type="match status" value="1"/>
</dbReference>
<evidence type="ECO:0000313" key="5">
    <source>
        <dbReference type="EMBL" id="GHD58666.1"/>
    </source>
</evidence>
<name>A0ABQ3GYE3_9NEIS</name>
<evidence type="ECO:0000256" key="3">
    <source>
        <dbReference type="ARBA" id="ARBA00023251"/>
    </source>
</evidence>
<dbReference type="RefSeq" id="WP_189458956.1">
    <property type="nucleotide sequence ID" value="NZ_BMYO01000002.1"/>
</dbReference>
<dbReference type="Proteomes" id="UP000604737">
    <property type="component" value="Unassembled WGS sequence"/>
</dbReference>
<organism evidence="5 6">
    <name type="scientific">Jeongeupia chitinilytica</name>
    <dbReference type="NCBI Taxonomy" id="1041641"/>
    <lineage>
        <taxon>Bacteria</taxon>
        <taxon>Pseudomonadati</taxon>
        <taxon>Pseudomonadota</taxon>
        <taxon>Betaproteobacteria</taxon>
        <taxon>Neisseriales</taxon>
        <taxon>Chitinibacteraceae</taxon>
        <taxon>Jeongeupia</taxon>
    </lineage>
</organism>
<dbReference type="EMBL" id="BMYO01000002">
    <property type="protein sequence ID" value="GHD58666.1"/>
    <property type="molecule type" value="Genomic_DNA"/>
</dbReference>
<keyword evidence="6" id="KW-1185">Reference proteome</keyword>
<comment type="similarity">
    <text evidence="1">Belongs to the bleomycin resistance protein family.</text>
</comment>
<comment type="caution">
    <text evidence="5">The sequence shown here is derived from an EMBL/GenBank/DDBJ whole genome shotgun (WGS) entry which is preliminary data.</text>
</comment>
<dbReference type="Gene3D" id="3.10.180.10">
    <property type="entry name" value="2,3-Dihydroxybiphenyl 1,2-Dioxygenase, domain 1"/>
    <property type="match status" value="1"/>
</dbReference>
<reference evidence="6" key="1">
    <citation type="journal article" date="2019" name="Int. J. Syst. Evol. Microbiol.">
        <title>The Global Catalogue of Microorganisms (GCM) 10K type strain sequencing project: providing services to taxonomists for standard genome sequencing and annotation.</title>
        <authorList>
            <consortium name="The Broad Institute Genomics Platform"/>
            <consortium name="The Broad Institute Genome Sequencing Center for Infectious Disease"/>
            <person name="Wu L."/>
            <person name="Ma J."/>
        </authorList>
    </citation>
    <scope>NUCLEOTIDE SEQUENCE [LARGE SCALE GENOMIC DNA]</scope>
    <source>
        <strain evidence="6">KCTC 23701</strain>
    </source>
</reference>
<sequence length="117" mass="13078">MNGCITATVPVLASLDIAESAAYYRTLGFSISLQLPDYLIVVRDGCELHFWPCDEKHIAENTSCYIRSNDVDALHAEFVARGVRHRGPVAQPWGMKELYILDPHGNLLKFGEMLAQD</sequence>
<feature type="domain" description="VOC" evidence="4">
    <location>
        <begin position="6"/>
        <end position="113"/>
    </location>
</feature>
<dbReference type="InterPro" id="IPR029068">
    <property type="entry name" value="Glyas_Bleomycin-R_OHBP_Dase"/>
</dbReference>
<dbReference type="InterPro" id="IPR037523">
    <property type="entry name" value="VOC_core"/>
</dbReference>
<proteinExistence type="inferred from homology"/>
<dbReference type="PROSITE" id="PS51819">
    <property type="entry name" value="VOC"/>
    <property type="match status" value="1"/>
</dbReference>
<evidence type="ECO:0000256" key="2">
    <source>
        <dbReference type="ARBA" id="ARBA00021572"/>
    </source>
</evidence>
<dbReference type="InterPro" id="IPR000335">
    <property type="entry name" value="Bleomycin-R"/>
</dbReference>
<accession>A0ABQ3GYE3</accession>
<evidence type="ECO:0000256" key="1">
    <source>
        <dbReference type="ARBA" id="ARBA00011051"/>
    </source>
</evidence>
<evidence type="ECO:0000313" key="6">
    <source>
        <dbReference type="Proteomes" id="UP000604737"/>
    </source>
</evidence>
<dbReference type="Pfam" id="PF19581">
    <property type="entry name" value="Glyoxalase_7"/>
    <property type="match status" value="1"/>
</dbReference>
<dbReference type="SUPFAM" id="SSF54593">
    <property type="entry name" value="Glyoxalase/Bleomycin resistance protein/Dihydroxybiphenyl dioxygenase"/>
    <property type="match status" value="1"/>
</dbReference>